<reference evidence="4 5" key="1">
    <citation type="submission" date="2020-08" db="EMBL/GenBank/DDBJ databases">
        <title>Genomic Encyclopedia of Type Strains, Phase III (KMG-III): the genomes of soil and plant-associated and newly described type strains.</title>
        <authorList>
            <person name="Whitman W."/>
        </authorList>
    </citation>
    <scope>NUCLEOTIDE SEQUENCE [LARGE SCALE GENOMIC DNA]</scope>
    <source>
        <strain evidence="4 5">CECT 8572</strain>
    </source>
</reference>
<evidence type="ECO:0000256" key="2">
    <source>
        <dbReference type="PROSITE-ProRule" id="PRU00703"/>
    </source>
</evidence>
<dbReference type="SMART" id="SM00116">
    <property type="entry name" value="CBS"/>
    <property type="match status" value="2"/>
</dbReference>
<dbReference type="InterPro" id="IPR044729">
    <property type="entry name" value="CBS_bac"/>
</dbReference>
<dbReference type="EMBL" id="JACIBX010000003">
    <property type="protein sequence ID" value="MBB3711802.1"/>
    <property type="molecule type" value="Genomic_DNA"/>
</dbReference>
<sequence length="132" mass="14450">MKPLPRISEIMTREVITVTPGMNLQRAMHLMAFHGVSGLPVVDDEGRPFGMLSQRDCLKGALESAYHGGSTGRVEEVMHAPVEGLPADMDLLTAIERFLASRYRRFPVFEAGAMVGILARGDLVRALANWDG</sequence>
<evidence type="ECO:0000256" key="1">
    <source>
        <dbReference type="ARBA" id="ARBA00023122"/>
    </source>
</evidence>
<dbReference type="Pfam" id="PF00571">
    <property type="entry name" value="CBS"/>
    <property type="match status" value="2"/>
</dbReference>
<evidence type="ECO:0000313" key="4">
    <source>
        <dbReference type="EMBL" id="MBB3711802.1"/>
    </source>
</evidence>
<evidence type="ECO:0000313" key="5">
    <source>
        <dbReference type="Proteomes" id="UP000576152"/>
    </source>
</evidence>
<keyword evidence="5" id="KW-1185">Reference proteome</keyword>
<keyword evidence="1 2" id="KW-0129">CBS domain</keyword>
<evidence type="ECO:0000259" key="3">
    <source>
        <dbReference type="PROSITE" id="PS51371"/>
    </source>
</evidence>
<gene>
    <name evidence="4" type="ORF">FHS00_001373</name>
</gene>
<dbReference type="InterPro" id="IPR000644">
    <property type="entry name" value="CBS_dom"/>
</dbReference>
<dbReference type="Proteomes" id="UP000576152">
    <property type="component" value="Unassembled WGS sequence"/>
</dbReference>
<dbReference type="RefSeq" id="WP_183471158.1">
    <property type="nucleotide sequence ID" value="NZ_JACIBX010000003.1"/>
</dbReference>
<dbReference type="CDD" id="cd04629">
    <property type="entry name" value="CBS_pair_bac"/>
    <property type="match status" value="1"/>
</dbReference>
<dbReference type="PROSITE" id="PS51371">
    <property type="entry name" value="CBS"/>
    <property type="match status" value="2"/>
</dbReference>
<protein>
    <submittedName>
        <fullName evidence="4">CBS domain-containing protein</fullName>
    </submittedName>
</protein>
<feature type="domain" description="CBS" evidence="3">
    <location>
        <begin position="78"/>
        <end position="132"/>
    </location>
</feature>
<dbReference type="InterPro" id="IPR046342">
    <property type="entry name" value="CBS_dom_sf"/>
</dbReference>
<dbReference type="Gene3D" id="3.10.580.10">
    <property type="entry name" value="CBS-domain"/>
    <property type="match status" value="1"/>
</dbReference>
<dbReference type="SUPFAM" id="SSF54631">
    <property type="entry name" value="CBS-domain pair"/>
    <property type="match status" value="1"/>
</dbReference>
<accession>A0ABR6HML3</accession>
<organism evidence="4 5">
    <name type="scientific">Limimaricola variabilis</name>
    <dbReference type="NCBI Taxonomy" id="1492771"/>
    <lineage>
        <taxon>Bacteria</taxon>
        <taxon>Pseudomonadati</taxon>
        <taxon>Pseudomonadota</taxon>
        <taxon>Alphaproteobacteria</taxon>
        <taxon>Rhodobacterales</taxon>
        <taxon>Paracoccaceae</taxon>
        <taxon>Limimaricola</taxon>
    </lineage>
</organism>
<dbReference type="InterPro" id="IPR051257">
    <property type="entry name" value="Diverse_CBS-Domain"/>
</dbReference>
<dbReference type="PANTHER" id="PTHR43080">
    <property type="entry name" value="CBS DOMAIN-CONTAINING PROTEIN CBSX3, MITOCHONDRIAL"/>
    <property type="match status" value="1"/>
</dbReference>
<comment type="caution">
    <text evidence="4">The sequence shown here is derived from an EMBL/GenBank/DDBJ whole genome shotgun (WGS) entry which is preliminary data.</text>
</comment>
<feature type="domain" description="CBS" evidence="3">
    <location>
        <begin position="11"/>
        <end position="70"/>
    </location>
</feature>
<proteinExistence type="predicted"/>
<name>A0ABR6HML3_9RHOB</name>
<dbReference type="PANTHER" id="PTHR43080:SF26">
    <property type="entry name" value="REGULATORY PROTEIN"/>
    <property type="match status" value="1"/>
</dbReference>